<evidence type="ECO:0000313" key="4">
    <source>
        <dbReference type="Proteomes" id="UP001211907"/>
    </source>
</evidence>
<dbReference type="Proteomes" id="UP001211907">
    <property type="component" value="Unassembled WGS sequence"/>
</dbReference>
<dbReference type="SMART" id="SM00248">
    <property type="entry name" value="ANK"/>
    <property type="match status" value="5"/>
</dbReference>
<reference evidence="3" key="1">
    <citation type="submission" date="2020-05" db="EMBL/GenBank/DDBJ databases">
        <title>Phylogenomic resolution of chytrid fungi.</title>
        <authorList>
            <person name="Stajich J.E."/>
            <person name="Amses K."/>
            <person name="Simmons R."/>
            <person name="Seto K."/>
            <person name="Myers J."/>
            <person name="Bonds A."/>
            <person name="Quandt C.A."/>
            <person name="Barry K."/>
            <person name="Liu P."/>
            <person name="Grigoriev I."/>
            <person name="Longcore J.E."/>
            <person name="James T.Y."/>
        </authorList>
    </citation>
    <scope>NUCLEOTIDE SEQUENCE</scope>
    <source>
        <strain evidence="3">JEL0513</strain>
    </source>
</reference>
<dbReference type="InterPro" id="IPR036770">
    <property type="entry name" value="Ankyrin_rpt-contain_sf"/>
</dbReference>
<dbReference type="PANTHER" id="PTHR24198:SF165">
    <property type="entry name" value="ANKYRIN REPEAT-CONTAINING PROTEIN-RELATED"/>
    <property type="match status" value="1"/>
</dbReference>
<gene>
    <name evidence="3" type="ORF">HK100_011779</name>
</gene>
<dbReference type="InterPro" id="IPR002110">
    <property type="entry name" value="Ankyrin_rpt"/>
</dbReference>
<dbReference type="PANTHER" id="PTHR24198">
    <property type="entry name" value="ANKYRIN REPEAT AND PROTEIN KINASE DOMAIN-CONTAINING PROTEIN"/>
    <property type="match status" value="1"/>
</dbReference>
<evidence type="ECO:0000256" key="2">
    <source>
        <dbReference type="ARBA" id="ARBA00023043"/>
    </source>
</evidence>
<evidence type="ECO:0000256" key="1">
    <source>
        <dbReference type="ARBA" id="ARBA00022737"/>
    </source>
</evidence>
<sequence>MAAPSIESLPFEMRAKILLYLPVDRSLSAISLLAHGLFDEILLNDYHFARSHVAYCCTDAMNDEASWIGLIRKWAHLPVTYRAVFLTWEKFWMPYESSGWLGPSYYWVGRKHHPSAACVLAAFKVAIANDTAAATIFDNFPVIWAARRGDVDLVDFLLQTRPIFSDFNQVLKASIIGDTIGCPESVSALLKYSIADKNTEQIQQTINNELIKCARYGRSNMFDVLISDPRASISIVGNNALMLAIRNGYDRIVTKLLQHPQLTLSNEIEYFSIASERGYTSIVETMLNDCRFSVTACVDSQLLKSILVNGHVKVIKLLLNDPRLEISAATATNLFDHAVVRGKVEILQLLLTDRRGFTFSNSYATVRSAIRNCVSFRQDFVDTFALLLEDPSSRFDPSAWNNSAVVWAVEFERIDLLKMFLANGRVNAGDQENLALMKALELTSKSNRAEILELLLQHKTVDISRHDVKKRVMELVGKVQDQGVVDLVNSYSLMNF</sequence>
<accession>A0AAD5TB21</accession>
<name>A0AAD5TB21_9FUNG</name>
<protein>
    <submittedName>
        <fullName evidence="3">Uncharacterized protein</fullName>
    </submittedName>
</protein>
<keyword evidence="4" id="KW-1185">Reference proteome</keyword>
<dbReference type="Gene3D" id="1.25.40.20">
    <property type="entry name" value="Ankyrin repeat-containing domain"/>
    <property type="match status" value="2"/>
</dbReference>
<evidence type="ECO:0000313" key="3">
    <source>
        <dbReference type="EMBL" id="KAJ3139374.1"/>
    </source>
</evidence>
<dbReference type="SUPFAM" id="SSF48403">
    <property type="entry name" value="Ankyrin repeat"/>
    <property type="match status" value="1"/>
</dbReference>
<organism evidence="3 4">
    <name type="scientific">Physocladia obscura</name>
    <dbReference type="NCBI Taxonomy" id="109957"/>
    <lineage>
        <taxon>Eukaryota</taxon>
        <taxon>Fungi</taxon>
        <taxon>Fungi incertae sedis</taxon>
        <taxon>Chytridiomycota</taxon>
        <taxon>Chytridiomycota incertae sedis</taxon>
        <taxon>Chytridiomycetes</taxon>
        <taxon>Chytridiales</taxon>
        <taxon>Chytriomycetaceae</taxon>
        <taxon>Physocladia</taxon>
    </lineage>
</organism>
<dbReference type="EMBL" id="JADGJH010000077">
    <property type="protein sequence ID" value="KAJ3139374.1"/>
    <property type="molecule type" value="Genomic_DNA"/>
</dbReference>
<keyword evidence="2" id="KW-0040">ANK repeat</keyword>
<comment type="caution">
    <text evidence="3">The sequence shown here is derived from an EMBL/GenBank/DDBJ whole genome shotgun (WGS) entry which is preliminary data.</text>
</comment>
<proteinExistence type="predicted"/>
<keyword evidence="1" id="KW-0677">Repeat</keyword>
<dbReference type="AlphaFoldDB" id="A0AAD5TB21"/>